<feature type="compositionally biased region" description="Basic and acidic residues" evidence="1">
    <location>
        <begin position="73"/>
        <end position="93"/>
    </location>
</feature>
<dbReference type="GO" id="GO:0072542">
    <property type="term" value="F:protein phosphatase activator activity"/>
    <property type="evidence" value="ECO:0007669"/>
    <property type="project" value="TreeGrafter"/>
</dbReference>
<name>E3LK35_CAERE</name>
<evidence type="ECO:0000313" key="3">
    <source>
        <dbReference type="Proteomes" id="UP000008281"/>
    </source>
</evidence>
<feature type="compositionally biased region" description="Basic and acidic residues" evidence="1">
    <location>
        <begin position="21"/>
        <end position="32"/>
    </location>
</feature>
<feature type="compositionally biased region" description="Basic and acidic residues" evidence="1">
    <location>
        <begin position="203"/>
        <end position="217"/>
    </location>
</feature>
<proteinExistence type="predicted"/>
<dbReference type="GO" id="GO:0006974">
    <property type="term" value="P:DNA damage response"/>
    <property type="evidence" value="ECO:0007669"/>
    <property type="project" value="TreeGrafter"/>
</dbReference>
<organism evidence="3">
    <name type="scientific">Caenorhabditis remanei</name>
    <name type="common">Caenorhabditis vulgaris</name>
    <dbReference type="NCBI Taxonomy" id="31234"/>
    <lineage>
        <taxon>Eukaryota</taxon>
        <taxon>Metazoa</taxon>
        <taxon>Ecdysozoa</taxon>
        <taxon>Nematoda</taxon>
        <taxon>Chromadorea</taxon>
        <taxon>Rhabditida</taxon>
        <taxon>Rhabditina</taxon>
        <taxon>Rhabditomorpha</taxon>
        <taxon>Rhabditoidea</taxon>
        <taxon>Rhabditidae</taxon>
        <taxon>Peloderinae</taxon>
        <taxon>Caenorhabditis</taxon>
    </lineage>
</organism>
<protein>
    <submittedName>
        <fullName evidence="2">Uncharacterized protein</fullName>
    </submittedName>
</protein>
<dbReference type="GO" id="GO:0030289">
    <property type="term" value="C:protein phosphatase 4 complex"/>
    <property type="evidence" value="ECO:0007669"/>
    <property type="project" value="TreeGrafter"/>
</dbReference>
<keyword evidence="3" id="KW-1185">Reference proteome</keyword>
<dbReference type="OrthoDB" id="27483at2759"/>
<dbReference type="Gene3D" id="2.30.29.30">
    <property type="entry name" value="Pleckstrin-homology domain (PH domain)/Phosphotyrosine-binding domain (PTB)"/>
    <property type="match status" value="1"/>
</dbReference>
<dbReference type="PANTHER" id="PTHR23318:SF0">
    <property type="entry name" value="SERINE_THREONINE-PROTEIN PHOSPHATASE 4 REGULATORY SUBUNIT 3"/>
    <property type="match status" value="1"/>
</dbReference>
<gene>
    <name evidence="2" type="ORF">CRE_18763</name>
</gene>
<dbReference type="STRING" id="31234.E3LK35"/>
<dbReference type="HOGENOM" id="CLU_877834_0_0_1"/>
<dbReference type="PANTHER" id="PTHR23318">
    <property type="entry name" value="ATP SYNTHASE GAMMA-RELATED"/>
    <property type="match status" value="1"/>
</dbReference>
<dbReference type="eggNOG" id="KOG2229">
    <property type="taxonomic scope" value="Eukaryota"/>
</dbReference>
<evidence type="ECO:0000313" key="2">
    <source>
        <dbReference type="EMBL" id="EFP00322.1"/>
    </source>
</evidence>
<dbReference type="InterPro" id="IPR011993">
    <property type="entry name" value="PH-like_dom_sf"/>
</dbReference>
<dbReference type="Proteomes" id="UP000008281">
    <property type="component" value="Unassembled WGS sequence"/>
</dbReference>
<dbReference type="EMBL" id="DS268410">
    <property type="protein sequence ID" value="EFP00322.1"/>
    <property type="molecule type" value="Genomic_DNA"/>
</dbReference>
<evidence type="ECO:0000256" key="1">
    <source>
        <dbReference type="SAM" id="MobiDB-lite"/>
    </source>
</evidence>
<sequence length="317" mass="35890">MSDTNGVSDDPMETGTSSVDSVKDEGNDKDSNTEQMEVDEGEKALSVDTEVAMETATLETSEEKQEDPEENVEMDKKDDESEEKADVIVKTEDNDVLTADDTPQKEVLDAEKKGDGVKPDKKEDVKEEEGSKDGEVKEEDEEKEKDTVAEEKQKTEKDLDKNQEKKESDQEKTPSPKKEAKEEKESKKKDAEQTNGHIKRKSDKQSPKKREKSDGKENSSGSKLTNREHILDHIEIKRDASNRVKLYVLCDQRIWEDRGTGHVVTYQVTAEDGSPSNAGQTMVLVRLEGQNKNILESRIMLDTVYQKQQVRFCNSDW</sequence>
<feature type="compositionally biased region" description="Basic and acidic residues" evidence="1">
    <location>
        <begin position="102"/>
        <end position="135"/>
    </location>
</feature>
<reference evidence="2" key="1">
    <citation type="submission" date="2007-07" db="EMBL/GenBank/DDBJ databases">
        <title>PCAP assembly of the Caenorhabditis remanei genome.</title>
        <authorList>
            <consortium name="The Caenorhabditis remanei Sequencing Consortium"/>
            <person name="Wilson R.K."/>
        </authorList>
    </citation>
    <scope>NUCLEOTIDE SEQUENCE [LARGE SCALE GENOMIC DNA]</scope>
    <source>
        <strain evidence="2">PB4641</strain>
    </source>
</reference>
<accession>E3LK35</accession>
<dbReference type="AlphaFoldDB" id="E3LK35"/>
<feature type="region of interest" description="Disordered" evidence="1">
    <location>
        <begin position="1"/>
        <end position="226"/>
    </location>
</feature>
<dbReference type="GO" id="GO:0005654">
    <property type="term" value="C:nucleoplasm"/>
    <property type="evidence" value="ECO:0007669"/>
    <property type="project" value="TreeGrafter"/>
</dbReference>
<dbReference type="InterPro" id="IPR051137">
    <property type="entry name" value="PP4R3-like"/>
</dbReference>
<dbReference type="InParanoid" id="E3LK35"/>
<feature type="compositionally biased region" description="Basic and acidic residues" evidence="1">
    <location>
        <begin position="144"/>
        <end position="192"/>
    </location>
</feature>